<evidence type="ECO:0000256" key="8">
    <source>
        <dbReference type="ARBA" id="ARBA00022824"/>
    </source>
</evidence>
<evidence type="ECO:0000256" key="12">
    <source>
        <dbReference type="ARBA" id="ARBA00045097"/>
    </source>
</evidence>
<comment type="similarity">
    <text evidence="3">Belongs to the glycosyltransferase 2 family.</text>
</comment>
<keyword evidence="15" id="KW-1185">Reference proteome</keyword>
<evidence type="ECO:0000313" key="14">
    <source>
        <dbReference type="EMBL" id="PWN94829.1"/>
    </source>
</evidence>
<evidence type="ECO:0000256" key="4">
    <source>
        <dbReference type="ARBA" id="ARBA00012583"/>
    </source>
</evidence>
<dbReference type="Proteomes" id="UP000245946">
    <property type="component" value="Unassembled WGS sequence"/>
</dbReference>
<dbReference type="Pfam" id="PF00535">
    <property type="entry name" value="Glycos_transf_2"/>
    <property type="match status" value="1"/>
</dbReference>
<dbReference type="AlphaFoldDB" id="A0A316YZZ9"/>
<evidence type="ECO:0000256" key="3">
    <source>
        <dbReference type="ARBA" id="ARBA00006739"/>
    </source>
</evidence>
<organism evidence="14 15">
    <name type="scientific">Tilletiopsis washingtonensis</name>
    <dbReference type="NCBI Taxonomy" id="58919"/>
    <lineage>
        <taxon>Eukaryota</taxon>
        <taxon>Fungi</taxon>
        <taxon>Dikarya</taxon>
        <taxon>Basidiomycota</taxon>
        <taxon>Ustilaginomycotina</taxon>
        <taxon>Exobasidiomycetes</taxon>
        <taxon>Entylomatales</taxon>
        <taxon>Entylomatales incertae sedis</taxon>
        <taxon>Tilletiopsis</taxon>
    </lineage>
</organism>
<evidence type="ECO:0000256" key="10">
    <source>
        <dbReference type="ARBA" id="ARBA00022989"/>
    </source>
</evidence>
<keyword evidence="6" id="KW-0808">Transferase</keyword>
<evidence type="ECO:0000259" key="13">
    <source>
        <dbReference type="Pfam" id="PF00535"/>
    </source>
</evidence>
<comment type="catalytic activity">
    <reaction evidence="12">
        <text>a di-trans,poly-cis-dolichyl phosphate + UDP-alpha-D-glucose = a di-trans,poly-cis-dolichyl beta-D-glucosyl phosphate + UDP</text>
        <dbReference type="Rhea" id="RHEA:15401"/>
        <dbReference type="Rhea" id="RHEA-COMP:19498"/>
        <dbReference type="Rhea" id="RHEA-COMP:19502"/>
        <dbReference type="ChEBI" id="CHEBI:57525"/>
        <dbReference type="ChEBI" id="CHEBI:57683"/>
        <dbReference type="ChEBI" id="CHEBI:58223"/>
        <dbReference type="ChEBI" id="CHEBI:58885"/>
        <dbReference type="EC" id="2.4.1.117"/>
    </reaction>
    <physiologicalReaction direction="left-to-right" evidence="12">
        <dbReference type="Rhea" id="RHEA:15402"/>
    </physiologicalReaction>
</comment>
<comment type="subcellular location">
    <subcellularLocation>
        <location evidence="1">Endoplasmic reticulum membrane</location>
        <topology evidence="1">Single-pass membrane protein</topology>
    </subcellularLocation>
</comment>
<dbReference type="GeneID" id="37267950"/>
<proteinExistence type="inferred from homology"/>
<dbReference type="EMBL" id="KZ819309">
    <property type="protein sequence ID" value="PWN94829.1"/>
    <property type="molecule type" value="Genomic_DNA"/>
</dbReference>
<gene>
    <name evidence="14" type="ORF">FA09DRAFT_302594</name>
</gene>
<evidence type="ECO:0000256" key="2">
    <source>
        <dbReference type="ARBA" id="ARBA00004922"/>
    </source>
</evidence>
<dbReference type="PANTHER" id="PTHR10859">
    <property type="entry name" value="GLYCOSYL TRANSFERASE"/>
    <property type="match status" value="1"/>
</dbReference>
<sequence length="421" mass="44876">MLVSGFASAPFLSALVLGPLLALLLAAYPALVVLSPELVHARGDELRWRSPWGDGLLPVIGDAPTVQLSIVVPAYNEAARLPKMLDETLAALASREPLVGGEATGEASAAVTLDEALSGALDTVEVLVVDDGSSDGTAEVVLAHAREHKEQWGRTECRVVRLARNRGKGGAVRHGVLHARGALILFADADGATTFSALRPLAQELARIRTPAGHGIAVGSRAHLVGSEAVVKRSFVRNFLMHGFHLFLSLLLRPPSPQALLARYLPVKATHTALPAQPLIQDTQCGFKLFTRASARTAFEGMHINRWIFDVEALLRAEMASQTALRRVALRGGMAAVRAKEATGKSAEVGTDSAEDPLLLLPLPIAEVPVEWTEVDGSKIDLLKDSVGMALDLLVIRANYALGRWPRPPPARVDAAETCAR</sequence>
<keyword evidence="8" id="KW-0256">Endoplasmic reticulum</keyword>
<dbReference type="InterPro" id="IPR001173">
    <property type="entry name" value="Glyco_trans_2-like"/>
</dbReference>
<feature type="domain" description="Glycosyltransferase 2-like" evidence="13">
    <location>
        <begin position="69"/>
        <end position="208"/>
    </location>
</feature>
<dbReference type="Gene3D" id="3.90.550.10">
    <property type="entry name" value="Spore Coat Polysaccharide Biosynthesis Protein SpsA, Chain A"/>
    <property type="match status" value="1"/>
</dbReference>
<accession>A0A316YZZ9</accession>
<comment type="pathway">
    <text evidence="2">Protein modification; protein glycosylation.</text>
</comment>
<dbReference type="InterPro" id="IPR029044">
    <property type="entry name" value="Nucleotide-diphossugar_trans"/>
</dbReference>
<evidence type="ECO:0000256" key="7">
    <source>
        <dbReference type="ARBA" id="ARBA00022692"/>
    </source>
</evidence>
<evidence type="ECO:0000256" key="5">
    <source>
        <dbReference type="ARBA" id="ARBA00022676"/>
    </source>
</evidence>
<dbReference type="SUPFAM" id="SSF53448">
    <property type="entry name" value="Nucleotide-diphospho-sugar transferases"/>
    <property type="match status" value="1"/>
</dbReference>
<dbReference type="EC" id="2.4.1.117" evidence="4"/>
<dbReference type="RefSeq" id="XP_025595108.1">
    <property type="nucleotide sequence ID" value="XM_025740404.1"/>
</dbReference>
<dbReference type="CDD" id="cd04188">
    <property type="entry name" value="DPG_synthase"/>
    <property type="match status" value="1"/>
</dbReference>
<evidence type="ECO:0000256" key="6">
    <source>
        <dbReference type="ARBA" id="ARBA00022679"/>
    </source>
</evidence>
<protein>
    <recommendedName>
        <fullName evidence="4">dolichyl-phosphate beta-glucosyltransferase</fullName>
        <ecNumber evidence="4">2.4.1.117</ecNumber>
    </recommendedName>
</protein>
<evidence type="ECO:0000256" key="1">
    <source>
        <dbReference type="ARBA" id="ARBA00004389"/>
    </source>
</evidence>
<keyword evidence="7" id="KW-0812">Transmembrane</keyword>
<name>A0A316YZZ9_9BASI</name>
<keyword evidence="5" id="KW-0328">Glycosyltransferase</keyword>
<reference evidence="14 15" key="1">
    <citation type="journal article" date="2018" name="Mol. Biol. Evol.">
        <title>Broad Genomic Sampling Reveals a Smut Pathogenic Ancestry of the Fungal Clade Ustilaginomycotina.</title>
        <authorList>
            <person name="Kijpornyongpan T."/>
            <person name="Mondo S.J."/>
            <person name="Barry K."/>
            <person name="Sandor L."/>
            <person name="Lee J."/>
            <person name="Lipzen A."/>
            <person name="Pangilinan J."/>
            <person name="LaButti K."/>
            <person name="Hainaut M."/>
            <person name="Henrissat B."/>
            <person name="Grigoriev I.V."/>
            <person name="Spatafora J.W."/>
            <person name="Aime M.C."/>
        </authorList>
    </citation>
    <scope>NUCLEOTIDE SEQUENCE [LARGE SCALE GENOMIC DNA]</scope>
    <source>
        <strain evidence="14 15">MCA 4186</strain>
    </source>
</reference>
<dbReference type="InterPro" id="IPR035518">
    <property type="entry name" value="DPG_synthase"/>
</dbReference>
<keyword evidence="9" id="KW-0735">Signal-anchor</keyword>
<dbReference type="OrthoDB" id="3784at2759"/>
<evidence type="ECO:0000256" key="11">
    <source>
        <dbReference type="ARBA" id="ARBA00023136"/>
    </source>
</evidence>
<dbReference type="GO" id="GO:0005789">
    <property type="term" value="C:endoplasmic reticulum membrane"/>
    <property type="evidence" value="ECO:0007669"/>
    <property type="project" value="UniProtKB-SubCell"/>
</dbReference>
<keyword evidence="10" id="KW-1133">Transmembrane helix</keyword>
<dbReference type="GO" id="GO:0004581">
    <property type="term" value="F:dolichyl-phosphate beta-glucosyltransferase activity"/>
    <property type="evidence" value="ECO:0007669"/>
    <property type="project" value="UniProtKB-EC"/>
</dbReference>
<keyword evidence="11" id="KW-0472">Membrane</keyword>
<dbReference type="STRING" id="58919.A0A316YZZ9"/>
<evidence type="ECO:0000313" key="15">
    <source>
        <dbReference type="Proteomes" id="UP000245946"/>
    </source>
</evidence>
<dbReference type="GO" id="GO:0006487">
    <property type="term" value="P:protein N-linked glycosylation"/>
    <property type="evidence" value="ECO:0007669"/>
    <property type="project" value="TreeGrafter"/>
</dbReference>
<evidence type="ECO:0000256" key="9">
    <source>
        <dbReference type="ARBA" id="ARBA00022968"/>
    </source>
</evidence>
<dbReference type="PANTHER" id="PTHR10859:SF91">
    <property type="entry name" value="DOLICHYL-PHOSPHATE BETA-GLUCOSYLTRANSFERASE"/>
    <property type="match status" value="1"/>
</dbReference>